<evidence type="ECO:0000313" key="5">
    <source>
        <dbReference type="EMBL" id="SHG57604.1"/>
    </source>
</evidence>
<keyword evidence="2" id="KW-0238">DNA-binding</keyword>
<dbReference type="SUPFAM" id="SSF46785">
    <property type="entry name" value="Winged helix' DNA-binding domain"/>
    <property type="match status" value="1"/>
</dbReference>
<reference evidence="5 6" key="1">
    <citation type="submission" date="2016-11" db="EMBL/GenBank/DDBJ databases">
        <authorList>
            <person name="Jaros S."/>
            <person name="Januszkiewicz K."/>
            <person name="Wedrychowicz H."/>
        </authorList>
    </citation>
    <scope>NUCLEOTIDE SEQUENCE [LARGE SCALE GENOMIC DNA]</scope>
    <source>
        <strain evidence="5 6">GAS242</strain>
    </source>
</reference>
<dbReference type="Proteomes" id="UP000190675">
    <property type="component" value="Chromosome I"/>
</dbReference>
<keyword evidence="1" id="KW-0805">Transcription regulation</keyword>
<evidence type="ECO:0000256" key="2">
    <source>
        <dbReference type="ARBA" id="ARBA00023125"/>
    </source>
</evidence>
<dbReference type="AlphaFoldDB" id="A0A1M5KXR1"/>
<dbReference type="PANTHER" id="PTHR33204">
    <property type="entry name" value="TRANSCRIPTIONAL REGULATOR, MARR FAMILY"/>
    <property type="match status" value="1"/>
</dbReference>
<organism evidence="5 6">
    <name type="scientific">Bradyrhizobium erythrophlei</name>
    <dbReference type="NCBI Taxonomy" id="1437360"/>
    <lineage>
        <taxon>Bacteria</taxon>
        <taxon>Pseudomonadati</taxon>
        <taxon>Pseudomonadota</taxon>
        <taxon>Alphaproteobacteria</taxon>
        <taxon>Hyphomicrobiales</taxon>
        <taxon>Nitrobacteraceae</taxon>
        <taxon>Bradyrhizobium</taxon>
    </lineage>
</organism>
<dbReference type="PANTHER" id="PTHR33204:SF39">
    <property type="entry name" value="TRANSCRIPTIONAL REGULATORY PROTEIN"/>
    <property type="match status" value="1"/>
</dbReference>
<dbReference type="InterPro" id="IPR036390">
    <property type="entry name" value="WH_DNA-bd_sf"/>
</dbReference>
<dbReference type="EMBL" id="LT670818">
    <property type="protein sequence ID" value="SHG57604.1"/>
    <property type="molecule type" value="Genomic_DNA"/>
</dbReference>
<dbReference type="GO" id="GO:0003677">
    <property type="term" value="F:DNA binding"/>
    <property type="evidence" value="ECO:0007669"/>
    <property type="project" value="UniProtKB-KW"/>
</dbReference>
<dbReference type="PROSITE" id="PS51118">
    <property type="entry name" value="HTH_HXLR"/>
    <property type="match status" value="1"/>
</dbReference>
<accession>A0A1M5KXR1</accession>
<evidence type="ECO:0000313" key="6">
    <source>
        <dbReference type="Proteomes" id="UP000190675"/>
    </source>
</evidence>
<evidence type="ECO:0000256" key="1">
    <source>
        <dbReference type="ARBA" id="ARBA00023015"/>
    </source>
</evidence>
<evidence type="ECO:0000259" key="4">
    <source>
        <dbReference type="PROSITE" id="PS51118"/>
    </source>
</evidence>
<proteinExistence type="predicted"/>
<dbReference type="Gene3D" id="1.10.10.10">
    <property type="entry name" value="Winged helix-like DNA-binding domain superfamily/Winged helix DNA-binding domain"/>
    <property type="match status" value="1"/>
</dbReference>
<dbReference type="InterPro" id="IPR002577">
    <property type="entry name" value="HTH_HxlR"/>
</dbReference>
<feature type="domain" description="HTH hxlR-type" evidence="4">
    <location>
        <begin position="12"/>
        <end position="111"/>
    </location>
</feature>
<gene>
    <name evidence="5" type="ORF">SAMN05444169_3136</name>
</gene>
<name>A0A1M5KXR1_9BRAD</name>
<evidence type="ECO:0000256" key="3">
    <source>
        <dbReference type="ARBA" id="ARBA00023163"/>
    </source>
</evidence>
<protein>
    <submittedName>
        <fullName evidence="5">Transcriptional regulator, HxlR family</fullName>
    </submittedName>
</protein>
<keyword evidence="3" id="KW-0804">Transcription</keyword>
<sequence>MTIEPQQLPADCRRARDILARVGDKWTILLLMVLGDRRMRFTELHRAVNGISERMLTVTLRNLVHEGILIRTVHLTIPPRVEYELSDRGRSLKLALAPIGRWVMENQTDIDEARERLREQSHEDSAVVDD</sequence>
<dbReference type="InterPro" id="IPR036388">
    <property type="entry name" value="WH-like_DNA-bd_sf"/>
</dbReference>
<dbReference type="Pfam" id="PF01638">
    <property type="entry name" value="HxlR"/>
    <property type="match status" value="1"/>
</dbReference>